<gene>
    <name evidence="1" type="ORF">BREV_BREV_00983</name>
</gene>
<keyword evidence="2" id="KW-1185">Reference proteome</keyword>
<comment type="caution">
    <text evidence="1">The sequence shown here is derived from an EMBL/GenBank/DDBJ whole genome shotgun (WGS) entry which is preliminary data.</text>
</comment>
<dbReference type="Proteomes" id="UP000289220">
    <property type="component" value="Unassembled WGS sequence"/>
</dbReference>
<name>A0A7Z8Y1K7_9CAUL</name>
<reference evidence="1 2" key="1">
    <citation type="submission" date="2018-11" db="EMBL/GenBank/DDBJ databases">
        <authorList>
            <person name="Peiro R."/>
            <person name="Begona"/>
            <person name="Cbmso G."/>
            <person name="Lopez M."/>
            <person name="Gonzalez S."/>
            <person name="Sacristan E."/>
            <person name="Castillo E."/>
        </authorList>
    </citation>
    <scope>NUCLEOTIDE SEQUENCE [LARGE SCALE GENOMIC DNA]</scope>
    <source>
        <strain evidence="1">Brev_genome</strain>
    </source>
</reference>
<dbReference type="AlphaFoldDB" id="A0A7Z8Y1K7"/>
<proteinExistence type="predicted"/>
<evidence type="ECO:0000313" key="1">
    <source>
        <dbReference type="EMBL" id="VDC49048.1"/>
    </source>
</evidence>
<sequence length="58" mass="6324">MRIEGRWGAARRKRLPAPGLFFERAQVFDADTSPENMALDILPLSPREAGLCGVGVSP</sequence>
<accession>A0A7Z8Y1K7</accession>
<protein>
    <submittedName>
        <fullName evidence="1">Uncharacterized protein</fullName>
    </submittedName>
</protein>
<evidence type="ECO:0000313" key="2">
    <source>
        <dbReference type="Proteomes" id="UP000289220"/>
    </source>
</evidence>
<organism evidence="1 2">
    <name type="scientific">Brevundimonas mediterranea</name>
    <dbReference type="NCBI Taxonomy" id="74329"/>
    <lineage>
        <taxon>Bacteria</taxon>
        <taxon>Pseudomonadati</taxon>
        <taxon>Pseudomonadota</taxon>
        <taxon>Alphaproteobacteria</taxon>
        <taxon>Caulobacterales</taxon>
        <taxon>Caulobacteraceae</taxon>
        <taxon>Brevundimonas</taxon>
    </lineage>
</organism>
<dbReference type="EMBL" id="UXHF01000013">
    <property type="protein sequence ID" value="VDC49048.1"/>
    <property type="molecule type" value="Genomic_DNA"/>
</dbReference>